<dbReference type="AlphaFoldDB" id="F8FG83"/>
<dbReference type="RefSeq" id="WP_013919056.1">
    <property type="nucleotide sequence ID" value="NC_015690.1"/>
</dbReference>
<sequence>MDKEIQLAVEKIEQLNIRNQRAMMELIRRSMKLNEDEFIKELLLAYAHRNPVHILEISIALQYEEIIKTLPDKFVWSGEG</sequence>
<reference evidence="2" key="1">
    <citation type="submission" date="2011-06" db="EMBL/GenBank/DDBJ databases">
        <title>Complete genome sequence of Paenibacillus mucilaginosus KNP414.</title>
        <authorList>
            <person name="Wang J."/>
            <person name="Hu S."/>
            <person name="Hu X."/>
            <person name="Zhang B."/>
            <person name="Dong D."/>
            <person name="Zhang S."/>
            <person name="Zhao K."/>
            <person name="Wu D."/>
        </authorList>
    </citation>
    <scope>NUCLEOTIDE SEQUENCE [LARGE SCALE GENOMIC DNA]</scope>
    <source>
        <strain evidence="2">KNP414</strain>
    </source>
</reference>
<dbReference type="KEGG" id="pms:KNP414_05379"/>
<dbReference type="HOGENOM" id="CLU_2586396_0_0_9"/>
<reference evidence="1 2" key="2">
    <citation type="journal article" date="2013" name="Genome Announc.">
        <title>Genome Sequence of Growth-Improving Paenibacillus mucilaginosus Strain KNP414.</title>
        <authorList>
            <person name="Lu J.J."/>
            <person name="Wang J.F."/>
            <person name="Hu X.F."/>
        </authorList>
    </citation>
    <scope>NUCLEOTIDE SEQUENCE [LARGE SCALE GENOMIC DNA]</scope>
    <source>
        <strain evidence="1 2">KNP414</strain>
    </source>
</reference>
<dbReference type="Proteomes" id="UP000006620">
    <property type="component" value="Chromosome"/>
</dbReference>
<proteinExistence type="predicted"/>
<accession>F8FG83</accession>
<dbReference type="PATRIC" id="fig|1036673.3.peg.4987"/>
<evidence type="ECO:0000313" key="1">
    <source>
        <dbReference type="EMBL" id="AEI43903.1"/>
    </source>
</evidence>
<gene>
    <name evidence="1" type="ordered locus">KNP414_05379</name>
</gene>
<organism evidence="1 2">
    <name type="scientific">Paenibacillus mucilaginosus (strain KNP414)</name>
    <dbReference type="NCBI Taxonomy" id="1036673"/>
    <lineage>
        <taxon>Bacteria</taxon>
        <taxon>Bacillati</taxon>
        <taxon>Bacillota</taxon>
        <taxon>Bacilli</taxon>
        <taxon>Bacillales</taxon>
        <taxon>Paenibacillaceae</taxon>
        <taxon>Paenibacillus</taxon>
    </lineage>
</organism>
<dbReference type="EMBL" id="CP002869">
    <property type="protein sequence ID" value="AEI43903.1"/>
    <property type="molecule type" value="Genomic_DNA"/>
</dbReference>
<protein>
    <submittedName>
        <fullName evidence="1">Uncharacterized protein</fullName>
    </submittedName>
</protein>
<evidence type="ECO:0000313" key="2">
    <source>
        <dbReference type="Proteomes" id="UP000006620"/>
    </source>
</evidence>
<name>F8FG83_PAEMK</name>